<feature type="transmembrane region" description="Helical" evidence="1">
    <location>
        <begin position="22"/>
        <end position="43"/>
    </location>
</feature>
<sequence>MVDLAVEVPLARTHTVRRMRSTAGAGWIAAAALGVGMMVYGVADRMVPVSTASARLAVAQGVDDGGSREARVAAAGQMLHSPEFLRTVIRRLDATAAARLDDDVLVPDSLAARLFAALGPDGATAATAVEERRVAALGAALAVSRSAPETVSISLAADTPTAAATTLNAVLDTYVSLASSASGAGSARIVTPAVASEPRSGGTLFGLSVLAGLAAALATAAVLRRRSATDRHADISPVPSAPPVVGAIPVDFRLPSRPAVGQRRESLGGERFWAPGSTGPRRCLAVIGVGGTEASREVARLAASAAEDKPAVMIDLTGDTALPPPANALGFGGLLSGEASFAEVIVRDPQLRFHVLSGRPDDLTMAPERFDAVIEALVHAYERVVIHLPPGDIDHLAGRAIAHLDGIVLATDRDACAPGVRSAFDRLTHATRRPVTVVATEARGAAFHVRQEIDPRMEAFAPAA</sequence>
<dbReference type="Proteomes" id="UP000186406">
    <property type="component" value="Unassembled WGS sequence"/>
</dbReference>
<dbReference type="InterPro" id="IPR027417">
    <property type="entry name" value="P-loop_NTPase"/>
</dbReference>
<dbReference type="PANTHER" id="PTHR32309">
    <property type="entry name" value="TYROSINE-PROTEIN KINASE"/>
    <property type="match status" value="1"/>
</dbReference>
<organism evidence="2 3">
    <name type="scientific">Pseudoxanthobacter soli DSM 19599</name>
    <dbReference type="NCBI Taxonomy" id="1123029"/>
    <lineage>
        <taxon>Bacteria</taxon>
        <taxon>Pseudomonadati</taxon>
        <taxon>Pseudomonadota</taxon>
        <taxon>Alphaproteobacteria</taxon>
        <taxon>Hyphomicrobiales</taxon>
        <taxon>Segnochrobactraceae</taxon>
        <taxon>Pseudoxanthobacter</taxon>
    </lineage>
</organism>
<protein>
    <submittedName>
        <fullName evidence="2">Uncharacterized protein</fullName>
    </submittedName>
</protein>
<keyword evidence="1" id="KW-1133">Transmembrane helix</keyword>
<feature type="transmembrane region" description="Helical" evidence="1">
    <location>
        <begin position="204"/>
        <end position="223"/>
    </location>
</feature>
<reference evidence="2 3" key="1">
    <citation type="submission" date="2016-12" db="EMBL/GenBank/DDBJ databases">
        <authorList>
            <person name="Song W.-J."/>
            <person name="Kurnit D.M."/>
        </authorList>
    </citation>
    <scope>NUCLEOTIDE SEQUENCE [LARGE SCALE GENOMIC DNA]</scope>
    <source>
        <strain evidence="2 3">DSM 19599</strain>
    </source>
</reference>
<proteinExistence type="predicted"/>
<dbReference type="InterPro" id="IPR050445">
    <property type="entry name" value="Bact_polysacc_biosynth/exp"/>
</dbReference>
<accession>A0A1M7Z9B5</accession>
<keyword evidence="1" id="KW-0472">Membrane</keyword>
<evidence type="ECO:0000313" key="3">
    <source>
        <dbReference type="Proteomes" id="UP000186406"/>
    </source>
</evidence>
<dbReference type="STRING" id="1123029.SAMN02745172_00743"/>
<dbReference type="SUPFAM" id="SSF52540">
    <property type="entry name" value="P-loop containing nucleoside triphosphate hydrolases"/>
    <property type="match status" value="1"/>
</dbReference>
<dbReference type="PANTHER" id="PTHR32309:SF31">
    <property type="entry name" value="CAPSULAR EXOPOLYSACCHARIDE FAMILY"/>
    <property type="match status" value="1"/>
</dbReference>
<dbReference type="EMBL" id="FRXO01000001">
    <property type="protein sequence ID" value="SHO61370.1"/>
    <property type="molecule type" value="Genomic_DNA"/>
</dbReference>
<gene>
    <name evidence="2" type="ORF">SAMN02745172_00743</name>
</gene>
<keyword evidence="3" id="KW-1185">Reference proteome</keyword>
<evidence type="ECO:0000313" key="2">
    <source>
        <dbReference type="EMBL" id="SHO61370.1"/>
    </source>
</evidence>
<keyword evidence="1" id="KW-0812">Transmembrane</keyword>
<dbReference type="AlphaFoldDB" id="A0A1M7Z9B5"/>
<dbReference type="Gene3D" id="3.40.50.300">
    <property type="entry name" value="P-loop containing nucleotide triphosphate hydrolases"/>
    <property type="match status" value="1"/>
</dbReference>
<evidence type="ECO:0000256" key="1">
    <source>
        <dbReference type="SAM" id="Phobius"/>
    </source>
</evidence>
<name>A0A1M7Z9B5_9HYPH</name>